<evidence type="ECO:0008006" key="5">
    <source>
        <dbReference type="Google" id="ProtNLM"/>
    </source>
</evidence>
<feature type="transmembrane region" description="Helical" evidence="2">
    <location>
        <begin position="32"/>
        <end position="53"/>
    </location>
</feature>
<dbReference type="Proteomes" id="UP001257627">
    <property type="component" value="Unassembled WGS sequence"/>
</dbReference>
<keyword evidence="2" id="KW-1133">Transmembrane helix</keyword>
<organism evidence="3 4">
    <name type="scientific">Streptomyces mirabilis</name>
    <dbReference type="NCBI Taxonomy" id="68239"/>
    <lineage>
        <taxon>Bacteria</taxon>
        <taxon>Bacillati</taxon>
        <taxon>Actinomycetota</taxon>
        <taxon>Actinomycetes</taxon>
        <taxon>Kitasatosporales</taxon>
        <taxon>Streptomycetaceae</taxon>
        <taxon>Streptomyces</taxon>
    </lineage>
</organism>
<sequence>MSQRRKIAIIVLAAAGVLSTPLIWLLDSPDSGQLAGASIQAAVGIAALIWALFQPASSRTDDTAVRTGQARASRGGTAFTGIRRPQGQGSGSSKVEQTGNATAVDNGSNAVTGIDYS</sequence>
<dbReference type="EMBL" id="JARAKF010000001">
    <property type="protein sequence ID" value="MDU8994532.1"/>
    <property type="molecule type" value="Genomic_DNA"/>
</dbReference>
<name>A0ABU3UKT1_9ACTN</name>
<evidence type="ECO:0000313" key="4">
    <source>
        <dbReference type="Proteomes" id="UP001257627"/>
    </source>
</evidence>
<evidence type="ECO:0000256" key="1">
    <source>
        <dbReference type="SAM" id="MobiDB-lite"/>
    </source>
</evidence>
<keyword evidence="2" id="KW-0812">Transmembrane</keyword>
<reference evidence="3 4" key="1">
    <citation type="submission" date="2023-02" db="EMBL/GenBank/DDBJ databases">
        <authorList>
            <person name="Maleckis M."/>
        </authorList>
    </citation>
    <scope>NUCLEOTIDE SEQUENCE [LARGE SCALE GENOMIC DNA]</scope>
    <source>
        <strain evidence="3 4">P8-A2</strain>
    </source>
</reference>
<feature type="region of interest" description="Disordered" evidence="1">
    <location>
        <begin position="61"/>
        <end position="117"/>
    </location>
</feature>
<comment type="caution">
    <text evidence="3">The sequence shown here is derived from an EMBL/GenBank/DDBJ whole genome shotgun (WGS) entry which is preliminary data.</text>
</comment>
<accession>A0ABU3UKT1</accession>
<feature type="transmembrane region" description="Helical" evidence="2">
    <location>
        <begin position="7"/>
        <end position="26"/>
    </location>
</feature>
<feature type="compositionally biased region" description="Polar residues" evidence="1">
    <location>
        <begin position="91"/>
        <end position="111"/>
    </location>
</feature>
<evidence type="ECO:0000313" key="3">
    <source>
        <dbReference type="EMBL" id="MDU8994532.1"/>
    </source>
</evidence>
<evidence type="ECO:0000256" key="2">
    <source>
        <dbReference type="SAM" id="Phobius"/>
    </source>
</evidence>
<gene>
    <name evidence="3" type="ORF">PU648_19750</name>
</gene>
<protein>
    <recommendedName>
        <fullName evidence="5">Secreted protein</fullName>
    </recommendedName>
</protein>
<dbReference type="RefSeq" id="WP_316732938.1">
    <property type="nucleotide sequence ID" value="NZ_JARAKF010000001.1"/>
</dbReference>
<keyword evidence="2" id="KW-0472">Membrane</keyword>
<proteinExistence type="predicted"/>
<keyword evidence="4" id="KW-1185">Reference proteome</keyword>